<evidence type="ECO:0000313" key="1">
    <source>
        <dbReference type="EMBL" id="CAB4309465.1"/>
    </source>
</evidence>
<name>A0A6J5XC38_PRUAR</name>
<sequence>MRNDDPQLECPWFGFTMDTMSFKGFYQSKETPCGVYGNPTNLWKHSSNLLRWLAGDVSGPWVLGRDFNEIVAAHEYMGKCFRPMSQMRDFGDALEECDLAPIPYTLYKYM</sequence>
<dbReference type="OrthoDB" id="1113909at2759"/>
<gene>
    <name evidence="1" type="ORF">ORAREDHAP_LOCUS30651</name>
</gene>
<keyword evidence="2" id="KW-1185">Reference proteome</keyword>
<accession>A0A6J5XC38</accession>
<proteinExistence type="predicted"/>
<dbReference type="EMBL" id="CAEKKB010000005">
    <property type="protein sequence ID" value="CAB4309465.1"/>
    <property type="molecule type" value="Genomic_DNA"/>
</dbReference>
<dbReference type="Proteomes" id="UP000507245">
    <property type="component" value="Unassembled WGS sequence"/>
</dbReference>
<organism evidence="1 2">
    <name type="scientific">Prunus armeniaca</name>
    <name type="common">Apricot</name>
    <name type="synonym">Armeniaca vulgaris</name>
    <dbReference type="NCBI Taxonomy" id="36596"/>
    <lineage>
        <taxon>Eukaryota</taxon>
        <taxon>Viridiplantae</taxon>
        <taxon>Streptophyta</taxon>
        <taxon>Embryophyta</taxon>
        <taxon>Tracheophyta</taxon>
        <taxon>Spermatophyta</taxon>
        <taxon>Magnoliopsida</taxon>
        <taxon>eudicotyledons</taxon>
        <taxon>Gunneridae</taxon>
        <taxon>Pentapetalae</taxon>
        <taxon>rosids</taxon>
        <taxon>fabids</taxon>
        <taxon>Rosales</taxon>
        <taxon>Rosaceae</taxon>
        <taxon>Amygdaloideae</taxon>
        <taxon>Amygdaleae</taxon>
        <taxon>Prunus</taxon>
    </lineage>
</organism>
<reference evidence="2" key="1">
    <citation type="journal article" date="2020" name="Genome Biol.">
        <title>Gamete binning: chromosome-level and haplotype-resolved genome assembly enabled by high-throughput single-cell sequencing of gamete genomes.</title>
        <authorList>
            <person name="Campoy J.A."/>
            <person name="Sun H."/>
            <person name="Goel M."/>
            <person name="Jiao W.-B."/>
            <person name="Folz-Donahue K."/>
            <person name="Wang N."/>
            <person name="Rubio M."/>
            <person name="Liu C."/>
            <person name="Kukat C."/>
            <person name="Ruiz D."/>
            <person name="Huettel B."/>
            <person name="Schneeberger K."/>
        </authorList>
    </citation>
    <scope>NUCLEOTIDE SEQUENCE [LARGE SCALE GENOMIC DNA]</scope>
    <source>
        <strain evidence="2">cv. Rojo Pasion</strain>
    </source>
</reference>
<dbReference type="AlphaFoldDB" id="A0A6J5XC38"/>
<protein>
    <submittedName>
        <fullName evidence="1">Uncharacterized protein</fullName>
    </submittedName>
</protein>
<evidence type="ECO:0000313" key="2">
    <source>
        <dbReference type="Proteomes" id="UP000507245"/>
    </source>
</evidence>